<reference evidence="2 3" key="1">
    <citation type="submission" date="2016-06" db="EMBL/GenBank/DDBJ databases">
        <authorList>
            <person name="Kjaerup R.B."/>
            <person name="Dalgaard T.S."/>
            <person name="Juul-Madsen H.R."/>
        </authorList>
    </citation>
    <scope>NUCLEOTIDE SEQUENCE [LARGE SCALE GENOMIC DNA]</scope>
    <source>
        <strain evidence="2">3</strain>
    </source>
</reference>
<keyword evidence="3" id="KW-1185">Reference proteome</keyword>
<feature type="compositionally biased region" description="Basic and acidic residues" evidence="1">
    <location>
        <begin position="8"/>
        <end position="36"/>
    </location>
</feature>
<proteinExistence type="predicted"/>
<dbReference type="EMBL" id="FLQX01000021">
    <property type="protein sequence ID" value="SBT03868.1"/>
    <property type="molecule type" value="Genomic_DNA"/>
</dbReference>
<accession>A0A1A8XIU4</accession>
<evidence type="ECO:0000313" key="3">
    <source>
        <dbReference type="Proteomes" id="UP000199169"/>
    </source>
</evidence>
<dbReference type="AntiFam" id="ANF00079">
    <property type="entry name" value="Shadow ORF (opposite rarA)"/>
</dbReference>
<name>A0A1A8XIU4_9PROT</name>
<dbReference type="RefSeq" id="WP_186405702.1">
    <property type="nucleotide sequence ID" value="NZ_FLQX01000021.1"/>
</dbReference>
<evidence type="ECO:0000256" key="1">
    <source>
        <dbReference type="SAM" id="MobiDB-lite"/>
    </source>
</evidence>
<sequence length="67" mass="7761">MSTHKIRSGSDRRKRDIGPPGKIPERRRQPDRRLPELTDASFEQFELELAALGKQARGWVPPPSRRK</sequence>
<organism evidence="2 3">
    <name type="scientific">Candidatus Accumulibacter aalborgensis</name>
    <dbReference type="NCBI Taxonomy" id="1860102"/>
    <lineage>
        <taxon>Bacteria</taxon>
        <taxon>Pseudomonadati</taxon>
        <taxon>Pseudomonadota</taxon>
        <taxon>Betaproteobacteria</taxon>
        <taxon>Candidatus Accumulibacter</taxon>
    </lineage>
</organism>
<dbReference type="Proteomes" id="UP000199169">
    <property type="component" value="Unassembled WGS sequence"/>
</dbReference>
<evidence type="ECO:0000313" key="2">
    <source>
        <dbReference type="EMBL" id="SBT03868.1"/>
    </source>
</evidence>
<protein>
    <submittedName>
        <fullName evidence="2">Uncharacterized protein</fullName>
    </submittedName>
</protein>
<feature type="region of interest" description="Disordered" evidence="1">
    <location>
        <begin position="1"/>
        <end position="38"/>
    </location>
</feature>
<dbReference type="AlphaFoldDB" id="A0A1A8XIU4"/>
<gene>
    <name evidence="2" type="ORF">ACCAA_1170015</name>
</gene>